<evidence type="ECO:0000313" key="3">
    <source>
        <dbReference type="EMBL" id="MBT0609073.1"/>
    </source>
</evidence>
<dbReference type="InterPro" id="IPR004143">
    <property type="entry name" value="BPL_LPL_catalytic"/>
</dbReference>
<feature type="domain" description="BPL/LPL catalytic" evidence="2">
    <location>
        <begin position="1"/>
        <end position="177"/>
    </location>
</feature>
<keyword evidence="4" id="KW-1185">Reference proteome</keyword>
<protein>
    <submittedName>
        <fullName evidence="3">Biotin--[acetyl-CoA-carboxylase] ligase</fullName>
        <ecNumber evidence="3">6.3.4.15</ecNumber>
    </submittedName>
</protein>
<evidence type="ECO:0000313" key="4">
    <source>
        <dbReference type="Proteomes" id="UP001297092"/>
    </source>
</evidence>
<proteinExistence type="predicted"/>
<evidence type="ECO:0000256" key="1">
    <source>
        <dbReference type="ARBA" id="ARBA00022598"/>
    </source>
</evidence>
<dbReference type="PROSITE" id="PS51733">
    <property type="entry name" value="BPL_LPL_CATALYTIC"/>
    <property type="match status" value="1"/>
</dbReference>
<accession>A0ABS5S7A1</accession>
<dbReference type="GO" id="GO:0004077">
    <property type="term" value="F:biotin--[biotin carboxyl-carrier protein] ligase activity"/>
    <property type="evidence" value="ECO:0007669"/>
    <property type="project" value="UniProtKB-EC"/>
</dbReference>
<evidence type="ECO:0000259" key="2">
    <source>
        <dbReference type="PROSITE" id="PS51733"/>
    </source>
</evidence>
<organism evidence="3 4">
    <name type="scientific">Aequorivita echinoideorum</name>
    <dbReference type="NCBI Taxonomy" id="1549647"/>
    <lineage>
        <taxon>Bacteria</taxon>
        <taxon>Pseudomonadati</taxon>
        <taxon>Bacteroidota</taxon>
        <taxon>Flavobacteriia</taxon>
        <taxon>Flavobacteriales</taxon>
        <taxon>Flavobacteriaceae</taxon>
        <taxon>Aequorivita</taxon>
    </lineage>
</organism>
<dbReference type="EC" id="6.3.4.15" evidence="3"/>
<dbReference type="EMBL" id="JAHCTB010000006">
    <property type="protein sequence ID" value="MBT0609073.1"/>
    <property type="molecule type" value="Genomic_DNA"/>
</dbReference>
<dbReference type="RefSeq" id="WP_214114408.1">
    <property type="nucleotide sequence ID" value="NZ_JAHCTB010000006.1"/>
</dbReference>
<dbReference type="PANTHER" id="PTHR12835">
    <property type="entry name" value="BIOTIN PROTEIN LIGASE"/>
    <property type="match status" value="1"/>
</dbReference>
<dbReference type="Pfam" id="PF03099">
    <property type="entry name" value="BPL_LplA_LipB"/>
    <property type="match status" value="1"/>
</dbReference>
<name>A0ABS5S7A1_9FLAO</name>
<dbReference type="Gene3D" id="3.30.930.10">
    <property type="entry name" value="Bira Bifunctional Protein, Domain 2"/>
    <property type="match status" value="1"/>
</dbReference>
<dbReference type="PANTHER" id="PTHR12835:SF5">
    <property type="entry name" value="BIOTIN--PROTEIN LIGASE"/>
    <property type="match status" value="1"/>
</dbReference>
<dbReference type="InterPro" id="IPR045864">
    <property type="entry name" value="aa-tRNA-synth_II/BPL/LPL"/>
</dbReference>
<dbReference type="CDD" id="cd16442">
    <property type="entry name" value="BPL"/>
    <property type="match status" value="1"/>
</dbReference>
<keyword evidence="1 3" id="KW-0436">Ligase</keyword>
<dbReference type="SUPFAM" id="SSF55681">
    <property type="entry name" value="Class II aaRS and biotin synthetases"/>
    <property type="match status" value="1"/>
</dbReference>
<dbReference type="NCBIfam" id="TIGR00121">
    <property type="entry name" value="birA_ligase"/>
    <property type="match status" value="1"/>
</dbReference>
<comment type="caution">
    <text evidence="3">The sequence shown here is derived from an EMBL/GenBank/DDBJ whole genome shotgun (WGS) entry which is preliminary data.</text>
</comment>
<gene>
    <name evidence="3" type="ORF">KIV10_12870</name>
</gene>
<sequence>MKIIKLNAIDSTNTYLKNLLKIEYPADGTIVLANEQLAGRGQRNSSWISKKGESLTFSIFKKYDNLLAEEQFAISMAVALAVKEALTFFGLEDCHIKWPNDILSANRKLCGILIENVLEKNRIKHSVIGIGLNVNETEFDNLPQASSLYRQTGIKYNLDEVFTSLSNAIFEKLKSVEKVPFESLKEAYESHLFRKGKISVFENSAGNRFNGIINGVSNSGELIVQTESATKKFTLKEIKLFY</sequence>
<reference evidence="3 4" key="1">
    <citation type="submission" date="2021-05" db="EMBL/GenBank/DDBJ databases">
        <title>Aequorivita echinoideorum JCM 30378 genome.</title>
        <authorList>
            <person name="Zhang H."/>
            <person name="Li C."/>
        </authorList>
    </citation>
    <scope>NUCLEOTIDE SEQUENCE [LARGE SCALE GENOMIC DNA]</scope>
    <source>
        <strain evidence="3 4">JCM30378</strain>
    </source>
</reference>
<dbReference type="InterPro" id="IPR004408">
    <property type="entry name" value="Biotin_CoA_COase_ligase"/>
</dbReference>
<dbReference type="Proteomes" id="UP001297092">
    <property type="component" value="Unassembled WGS sequence"/>
</dbReference>